<dbReference type="Pfam" id="PF01841">
    <property type="entry name" value="Transglut_core"/>
    <property type="match status" value="1"/>
</dbReference>
<dbReference type="InterPro" id="IPR038765">
    <property type="entry name" value="Papain-like_cys_pep_sf"/>
</dbReference>
<name>A0A368DU10_9PROT</name>
<proteinExistence type="predicted"/>
<gene>
    <name evidence="2" type="ORF">DBW69_06440</name>
</gene>
<comment type="caution">
    <text evidence="2">The sequence shown here is derived from an EMBL/GenBank/DDBJ whole genome shotgun (WGS) entry which is preliminary data.</text>
</comment>
<dbReference type="EMBL" id="QOQF01000035">
    <property type="protein sequence ID" value="RCL75332.1"/>
    <property type="molecule type" value="Genomic_DNA"/>
</dbReference>
<sequence>MFFIRHETKYHYPQPAAKTVQRLLLTPDQSKFQHIKNWKIELEGTEMVLSNRDHHGNLVHIIAQQEEVSDILITASGEVETYENYGIYGPHDNMLPLALYKRDTSFCKMGPEMRKLYSELPSIEDALSFLHETSVFVANKITYKKEVTKSDTDAETAVGLGHGVCQDHVHIFLTLARRKGFPARYVSGYLMTSNIAENTQTHAWAEVYLDDLGWVGFDISNKISPDETYIRLATGFDYQDVRPVAGLRYGEGEEMMTTEVSVQ</sequence>
<dbReference type="Proteomes" id="UP000252132">
    <property type="component" value="Unassembled WGS sequence"/>
</dbReference>
<evidence type="ECO:0000313" key="2">
    <source>
        <dbReference type="EMBL" id="RCL75332.1"/>
    </source>
</evidence>
<feature type="domain" description="Transglutaminase-like" evidence="1">
    <location>
        <begin position="157"/>
        <end position="221"/>
    </location>
</feature>
<dbReference type="Gene3D" id="3.10.620.30">
    <property type="match status" value="1"/>
</dbReference>
<dbReference type="AlphaFoldDB" id="A0A368DU10"/>
<dbReference type="Pfam" id="PF08379">
    <property type="entry name" value="Bact_transglu_N"/>
    <property type="match status" value="1"/>
</dbReference>
<evidence type="ECO:0000313" key="3">
    <source>
        <dbReference type="Proteomes" id="UP000252132"/>
    </source>
</evidence>
<dbReference type="PANTHER" id="PTHR33490:SF6">
    <property type="entry name" value="SLL1049 PROTEIN"/>
    <property type="match status" value="1"/>
</dbReference>
<dbReference type="PANTHER" id="PTHR33490">
    <property type="entry name" value="BLR5614 PROTEIN-RELATED"/>
    <property type="match status" value="1"/>
</dbReference>
<accession>A0A368DU10</accession>
<reference evidence="2 3" key="1">
    <citation type="journal article" date="2018" name="Microbiome">
        <title>Fine metagenomic profile of the Mediterranean stratified and mixed water columns revealed by assembly and recruitment.</title>
        <authorList>
            <person name="Haro-Moreno J.M."/>
            <person name="Lopez-Perez M."/>
            <person name="De La Torre J.R."/>
            <person name="Picazo A."/>
            <person name="Camacho A."/>
            <person name="Rodriguez-Valera F."/>
        </authorList>
    </citation>
    <scope>NUCLEOTIDE SEQUENCE [LARGE SCALE GENOMIC DNA]</scope>
    <source>
        <strain evidence="2">MED-G55</strain>
    </source>
</reference>
<dbReference type="SMART" id="SM00460">
    <property type="entry name" value="TGc"/>
    <property type="match status" value="1"/>
</dbReference>
<dbReference type="InterPro" id="IPR013589">
    <property type="entry name" value="Bac_transglu_N"/>
</dbReference>
<dbReference type="SUPFAM" id="SSF54001">
    <property type="entry name" value="Cysteine proteinases"/>
    <property type="match status" value="1"/>
</dbReference>
<protein>
    <submittedName>
        <fullName evidence="2">Transglutaminase family protein</fullName>
    </submittedName>
</protein>
<organism evidence="2 3">
    <name type="scientific">PS1 clade bacterium</name>
    <dbReference type="NCBI Taxonomy" id="2175152"/>
    <lineage>
        <taxon>Bacteria</taxon>
        <taxon>Pseudomonadati</taxon>
        <taxon>Pseudomonadota</taxon>
        <taxon>Alphaproteobacteria</taxon>
        <taxon>PS1 clade</taxon>
    </lineage>
</organism>
<dbReference type="InterPro" id="IPR002931">
    <property type="entry name" value="Transglutaminase-like"/>
</dbReference>
<evidence type="ECO:0000259" key="1">
    <source>
        <dbReference type="SMART" id="SM00460"/>
    </source>
</evidence>